<sequence>MLRQRRTLITSRPVALASLLGRPSAAGARALVRHGQAFSTNRSTAFSSSRWRSPLLLAAVTAMSAGAAFGLHRHRSAFALQPQPGTEAEEYEDEGYQRLLMGLMDSARDDGEDGEGDLADAIVFEPEEEVKEEEKEKDEEELLPASRVLGAGRAKIANEEAEARGGDDGEEGEEQDKPHAGAKVVLRYPPWMQPGESNEVAQFTILGASPHGQKDGVVDMLTMLTTTPPVHRMRDLYEFHRGIRDEIGKQARIVKPRMRWLVAGRPALGFVTAFTGWGKTLVSTYVVTAYNKTGYVLVFNTIHDGEAPLPQCFARHQEESDEAFEYILRTVTFRPAPPPSPSASLPSSSFFLSAYEKTK</sequence>
<protein>
    <submittedName>
        <fullName evidence="2">Uncharacterized protein</fullName>
    </submittedName>
</protein>
<dbReference type="GeneID" id="14917309"/>
<accession>L8GX35</accession>
<evidence type="ECO:0000313" key="3">
    <source>
        <dbReference type="Proteomes" id="UP000011083"/>
    </source>
</evidence>
<dbReference type="Proteomes" id="UP000011083">
    <property type="component" value="Unassembled WGS sequence"/>
</dbReference>
<evidence type="ECO:0000313" key="2">
    <source>
        <dbReference type="EMBL" id="ELR16626.1"/>
    </source>
</evidence>
<name>L8GX35_ACACF</name>
<dbReference type="RefSeq" id="XP_004338639.1">
    <property type="nucleotide sequence ID" value="XM_004338591.1"/>
</dbReference>
<dbReference type="KEGG" id="acan:ACA1_088710"/>
<dbReference type="EMBL" id="KB007985">
    <property type="protein sequence ID" value="ELR16626.1"/>
    <property type="molecule type" value="Genomic_DNA"/>
</dbReference>
<keyword evidence="3" id="KW-1185">Reference proteome</keyword>
<proteinExistence type="predicted"/>
<dbReference type="AlphaFoldDB" id="L8GX35"/>
<feature type="region of interest" description="Disordered" evidence="1">
    <location>
        <begin position="153"/>
        <end position="181"/>
    </location>
</feature>
<gene>
    <name evidence="2" type="ORF">ACA1_088710</name>
</gene>
<dbReference type="VEuPathDB" id="AmoebaDB:ACA1_088710"/>
<feature type="compositionally biased region" description="Basic and acidic residues" evidence="1">
    <location>
        <begin position="156"/>
        <end position="167"/>
    </location>
</feature>
<reference evidence="2 3" key="1">
    <citation type="journal article" date="2013" name="Genome Biol.">
        <title>Genome of Acanthamoeba castellanii highlights extensive lateral gene transfer and early evolution of tyrosine kinase signaling.</title>
        <authorList>
            <person name="Clarke M."/>
            <person name="Lohan A.J."/>
            <person name="Liu B."/>
            <person name="Lagkouvardos I."/>
            <person name="Roy S."/>
            <person name="Zafar N."/>
            <person name="Bertelli C."/>
            <person name="Schilde C."/>
            <person name="Kianianmomeni A."/>
            <person name="Burglin T.R."/>
            <person name="Frech C."/>
            <person name="Turcotte B."/>
            <person name="Kopec K.O."/>
            <person name="Synnott J.M."/>
            <person name="Choo C."/>
            <person name="Paponov I."/>
            <person name="Finkler A."/>
            <person name="Soon Heng Tan C."/>
            <person name="Hutchins A.P."/>
            <person name="Weinmeier T."/>
            <person name="Rattei T."/>
            <person name="Chu J.S."/>
            <person name="Gimenez G."/>
            <person name="Irimia M."/>
            <person name="Rigden D.J."/>
            <person name="Fitzpatrick D.A."/>
            <person name="Lorenzo-Morales J."/>
            <person name="Bateman A."/>
            <person name="Chiu C.H."/>
            <person name="Tang P."/>
            <person name="Hegemann P."/>
            <person name="Fromm H."/>
            <person name="Raoult D."/>
            <person name="Greub G."/>
            <person name="Miranda-Saavedra D."/>
            <person name="Chen N."/>
            <person name="Nash P."/>
            <person name="Ginger M.L."/>
            <person name="Horn M."/>
            <person name="Schaap P."/>
            <person name="Caler L."/>
            <person name="Loftus B."/>
        </authorList>
    </citation>
    <scope>NUCLEOTIDE SEQUENCE [LARGE SCALE GENOMIC DNA]</scope>
    <source>
        <strain evidence="2 3">Neff</strain>
    </source>
</reference>
<evidence type="ECO:0000256" key="1">
    <source>
        <dbReference type="SAM" id="MobiDB-lite"/>
    </source>
</evidence>
<organism evidence="2 3">
    <name type="scientific">Acanthamoeba castellanii (strain ATCC 30010 / Neff)</name>
    <dbReference type="NCBI Taxonomy" id="1257118"/>
    <lineage>
        <taxon>Eukaryota</taxon>
        <taxon>Amoebozoa</taxon>
        <taxon>Discosea</taxon>
        <taxon>Longamoebia</taxon>
        <taxon>Centramoebida</taxon>
        <taxon>Acanthamoebidae</taxon>
        <taxon>Acanthamoeba</taxon>
    </lineage>
</organism>